<gene>
    <name evidence="1" type="ordered locus">Psta_1343</name>
</gene>
<dbReference type="KEGG" id="psl:Psta_1343"/>
<dbReference type="EMBL" id="CP001848">
    <property type="protein sequence ID" value="ADB16020.1"/>
    <property type="molecule type" value="Genomic_DNA"/>
</dbReference>
<evidence type="ECO:0000313" key="2">
    <source>
        <dbReference type="Proteomes" id="UP000001887"/>
    </source>
</evidence>
<dbReference type="AlphaFoldDB" id="D2QWR6"/>
<dbReference type="Proteomes" id="UP000001887">
    <property type="component" value="Chromosome"/>
</dbReference>
<evidence type="ECO:0000313" key="1">
    <source>
        <dbReference type="EMBL" id="ADB16020.1"/>
    </source>
</evidence>
<accession>D2QWR6</accession>
<reference evidence="1 2" key="1">
    <citation type="journal article" date="2009" name="Stand. Genomic Sci.">
        <title>Complete genome sequence of Pirellula staleyi type strain (ATCC 27377).</title>
        <authorList>
            <person name="Clum A."/>
            <person name="Tindall B.J."/>
            <person name="Sikorski J."/>
            <person name="Ivanova N."/>
            <person name="Mavrommatis K."/>
            <person name="Lucas S."/>
            <person name="Glavina del Rio T."/>
            <person name="Nolan M."/>
            <person name="Chen F."/>
            <person name="Tice H."/>
            <person name="Pitluck S."/>
            <person name="Cheng J.F."/>
            <person name="Chertkov O."/>
            <person name="Brettin T."/>
            <person name="Han C."/>
            <person name="Detter J.C."/>
            <person name="Kuske C."/>
            <person name="Bruce D."/>
            <person name="Goodwin L."/>
            <person name="Ovchinikova G."/>
            <person name="Pati A."/>
            <person name="Mikhailova N."/>
            <person name="Chen A."/>
            <person name="Palaniappan K."/>
            <person name="Land M."/>
            <person name="Hauser L."/>
            <person name="Chang Y.J."/>
            <person name="Jeffries C.D."/>
            <person name="Chain P."/>
            <person name="Rohde M."/>
            <person name="Goker M."/>
            <person name="Bristow J."/>
            <person name="Eisen J.A."/>
            <person name="Markowitz V."/>
            <person name="Hugenholtz P."/>
            <person name="Kyrpides N.C."/>
            <person name="Klenk H.P."/>
            <person name="Lapidus A."/>
        </authorList>
    </citation>
    <scope>NUCLEOTIDE SEQUENCE [LARGE SCALE GENOMIC DNA]</scope>
    <source>
        <strain evidence="2">ATCC 27377 / DSM 6068 / ICPB 4128</strain>
    </source>
</reference>
<dbReference type="STRING" id="530564.Psta_1343"/>
<protein>
    <submittedName>
        <fullName evidence="1">Uncharacterized protein</fullName>
    </submittedName>
</protein>
<name>D2QWR6_PIRSD</name>
<organism evidence="1 2">
    <name type="scientific">Pirellula staleyi (strain ATCC 27377 / DSM 6068 / ICPB 4128)</name>
    <name type="common">Pirella staleyi</name>
    <dbReference type="NCBI Taxonomy" id="530564"/>
    <lineage>
        <taxon>Bacteria</taxon>
        <taxon>Pseudomonadati</taxon>
        <taxon>Planctomycetota</taxon>
        <taxon>Planctomycetia</taxon>
        <taxon>Pirellulales</taxon>
        <taxon>Pirellulaceae</taxon>
        <taxon>Pirellula</taxon>
    </lineage>
</organism>
<sequence length="65" mass="7033">MDLPNYAEALIVALSSLPRHESKIASSRSPYLPQFPPLGASPTSLASRQFSLVALPRNRNGIQVT</sequence>
<dbReference type="HOGENOM" id="CLU_2846013_0_0_0"/>
<proteinExistence type="predicted"/>
<keyword evidence="2" id="KW-1185">Reference proteome</keyword>